<dbReference type="InterPro" id="IPR050528">
    <property type="entry name" value="L-type_Lectin-RKs"/>
</dbReference>
<organism evidence="23 24">
    <name type="scientific">Carya illinoinensis</name>
    <name type="common">Pecan</name>
    <dbReference type="NCBI Taxonomy" id="32201"/>
    <lineage>
        <taxon>Eukaryota</taxon>
        <taxon>Viridiplantae</taxon>
        <taxon>Streptophyta</taxon>
        <taxon>Embryophyta</taxon>
        <taxon>Tracheophyta</taxon>
        <taxon>Spermatophyta</taxon>
        <taxon>Magnoliopsida</taxon>
        <taxon>eudicotyledons</taxon>
        <taxon>Gunneridae</taxon>
        <taxon>Pentapetalae</taxon>
        <taxon>rosids</taxon>
        <taxon>fabids</taxon>
        <taxon>Fagales</taxon>
        <taxon>Juglandaceae</taxon>
        <taxon>Carya</taxon>
    </lineage>
</organism>
<evidence type="ECO:0000256" key="19">
    <source>
        <dbReference type="ARBA" id="ARBA00063357"/>
    </source>
</evidence>
<keyword evidence="15" id="KW-0675">Receptor</keyword>
<evidence type="ECO:0000256" key="5">
    <source>
        <dbReference type="ARBA" id="ARBA00022527"/>
    </source>
</evidence>
<evidence type="ECO:0000256" key="2">
    <source>
        <dbReference type="ARBA" id="ARBA00008536"/>
    </source>
</evidence>
<keyword evidence="11" id="KW-0611">Plant defense</keyword>
<evidence type="ECO:0000256" key="18">
    <source>
        <dbReference type="ARBA" id="ARBA00058818"/>
    </source>
</evidence>
<dbReference type="GO" id="GO:0005886">
    <property type="term" value="C:plasma membrane"/>
    <property type="evidence" value="ECO:0007669"/>
    <property type="project" value="UniProtKB-SubCell"/>
</dbReference>
<dbReference type="InterPro" id="IPR008271">
    <property type="entry name" value="Ser/Thr_kinase_AS"/>
</dbReference>
<dbReference type="GO" id="GO:0002229">
    <property type="term" value="P:defense response to oomycetes"/>
    <property type="evidence" value="ECO:0007669"/>
    <property type="project" value="UniProtKB-ARBA"/>
</dbReference>
<evidence type="ECO:0000256" key="3">
    <source>
        <dbReference type="ARBA" id="ARBA00010217"/>
    </source>
</evidence>
<dbReference type="FunFam" id="3.30.200.20:FF:000168">
    <property type="entry name" value="L-type lectin-domain containing receptor kinase IX.1"/>
    <property type="match status" value="1"/>
</dbReference>
<sequence length="643" mass="71035">MANIKFQGNAFPSGNGVLQLTKLKLDGPINGSVGHASYNEAVRLWDARTGKLTDFTTQFSFVINSLNMIDYGEGIAFFIAPFEYEMPNNTGVGSLGLFSAGSNFTTNTSLNKIVVVEFDSFQNSWDPNDNHGGINVNSIVSVANVTWNSSIRNGSTANAWVSYNSTTHNLSVFLTYADNPVFSGNSSLSYKVDLRNVLPELVRVGFSAATGDYTEFHKIYYWSFNSSLEVENQVNKKNKVGLGVGLGVGFGVLSCGLGILWFIYRKKRDGENEDLGDDIFMDDEFEKGTGPRRFTYRELTHATDNFSEGGKLGEGGFGSVYKGFLSESSTEIAVKRVSKGSKQGRKEYISEVKIISHLRHRNLVQLIGWCHAQGEFLLVYEYMPNGSLDTHLFGGKIMLTWPVRDKIALGLASALLYLHEEWEQCVVHRDIKSSNIMLDANFNAKLGDFGLARLVDHELGSQTTVLAGTMGYLAPECVTTGRASKESDVYSFGVVCLEIACGRKPVDPREEQSKVRLVEWVWNLYGKGQIHEAIDKGLSLEFDEQQMERLMVVGLWCCHPDPIIRPSIKQVINVLNFEAPLPELPSKFPVPMYSLPLVNMCIFSDISLGHTGSTKDWTQCSCSSCTTYSSNTPAGSAKVLLNS</sequence>
<feature type="non-terminal residue" evidence="23">
    <location>
        <position position="643"/>
    </location>
</feature>
<evidence type="ECO:0000313" key="23">
    <source>
        <dbReference type="EMBL" id="KAG6701037.1"/>
    </source>
</evidence>
<accession>A0A922EE97</accession>
<dbReference type="CDD" id="cd14066">
    <property type="entry name" value="STKc_IRAK"/>
    <property type="match status" value="1"/>
</dbReference>
<feature type="transmembrane region" description="Helical" evidence="21">
    <location>
        <begin position="240"/>
        <end position="264"/>
    </location>
</feature>
<dbReference type="Proteomes" id="UP000811246">
    <property type="component" value="Chromosome 8"/>
</dbReference>
<reference evidence="23" key="1">
    <citation type="submission" date="2021-01" db="EMBL/GenBank/DDBJ databases">
        <authorList>
            <person name="Lovell J.T."/>
            <person name="Bentley N."/>
            <person name="Bhattarai G."/>
            <person name="Jenkins J.W."/>
            <person name="Sreedasyam A."/>
            <person name="Alarcon Y."/>
            <person name="Bock C."/>
            <person name="Boston L."/>
            <person name="Carlson J."/>
            <person name="Cervantes K."/>
            <person name="Clermont K."/>
            <person name="Krom N."/>
            <person name="Kubenka K."/>
            <person name="Mamidi S."/>
            <person name="Mattison C."/>
            <person name="Monteros M."/>
            <person name="Pisani C."/>
            <person name="Plott C."/>
            <person name="Rajasekar S."/>
            <person name="Rhein H.S."/>
            <person name="Rohla C."/>
            <person name="Song M."/>
            <person name="Hilaire R.S."/>
            <person name="Shu S."/>
            <person name="Wells L."/>
            <person name="Wang X."/>
            <person name="Webber J."/>
            <person name="Heerema R.J."/>
            <person name="Klein P."/>
            <person name="Conner P."/>
            <person name="Grauke L."/>
            <person name="Grimwood J."/>
            <person name="Schmutz J."/>
            <person name="Randall J.J."/>
        </authorList>
    </citation>
    <scope>NUCLEOTIDE SEQUENCE</scope>
    <source>
        <tissue evidence="23">Leaf</tissue>
    </source>
</reference>
<dbReference type="GO" id="GO:0009626">
    <property type="term" value="P:plant-type hypersensitive response"/>
    <property type="evidence" value="ECO:0007669"/>
    <property type="project" value="UniProtKB-ARBA"/>
</dbReference>
<evidence type="ECO:0000256" key="17">
    <source>
        <dbReference type="ARBA" id="ARBA00058054"/>
    </source>
</evidence>
<keyword evidence="4" id="KW-1003">Cell membrane</keyword>
<comment type="subcellular location">
    <subcellularLocation>
        <location evidence="1">Cell membrane</location>
        <topology evidence="1">Single-pass type I membrane protein</topology>
    </subcellularLocation>
</comment>
<keyword evidence="6" id="KW-0808">Transferase</keyword>
<dbReference type="GO" id="GO:0005524">
    <property type="term" value="F:ATP binding"/>
    <property type="evidence" value="ECO:0007669"/>
    <property type="project" value="UniProtKB-UniRule"/>
</dbReference>
<keyword evidence="14 21" id="KW-0472">Membrane</keyword>
<comment type="caution">
    <text evidence="23">The sequence shown here is derived from an EMBL/GenBank/DDBJ whole genome shotgun (WGS) entry which is preliminary data.</text>
</comment>
<dbReference type="SMART" id="SM00220">
    <property type="entry name" value="S_TKc"/>
    <property type="match status" value="1"/>
</dbReference>
<evidence type="ECO:0000256" key="16">
    <source>
        <dbReference type="ARBA" id="ARBA00023180"/>
    </source>
</evidence>
<gene>
    <name evidence="23" type="ORF">I3842_08G144000</name>
</gene>
<comment type="similarity">
    <text evidence="3">In the C-terminal section; belongs to the protein kinase superfamily. Ser/Thr protein kinase family.</text>
</comment>
<dbReference type="PROSITE" id="PS00108">
    <property type="entry name" value="PROTEIN_KINASE_ST"/>
    <property type="match status" value="1"/>
</dbReference>
<dbReference type="InterPro" id="IPR000719">
    <property type="entry name" value="Prot_kinase_dom"/>
</dbReference>
<evidence type="ECO:0000256" key="7">
    <source>
        <dbReference type="ARBA" id="ARBA00022692"/>
    </source>
</evidence>
<feature type="binding site" evidence="20">
    <location>
        <position position="335"/>
    </location>
    <ligand>
        <name>ATP</name>
        <dbReference type="ChEBI" id="CHEBI:30616"/>
    </ligand>
</feature>
<feature type="domain" description="Protein kinase" evidence="22">
    <location>
        <begin position="306"/>
        <end position="584"/>
    </location>
</feature>
<evidence type="ECO:0000256" key="15">
    <source>
        <dbReference type="ARBA" id="ARBA00023170"/>
    </source>
</evidence>
<protein>
    <recommendedName>
        <fullName evidence="22">Protein kinase domain-containing protein</fullName>
    </recommendedName>
</protein>
<dbReference type="Pfam" id="PF00069">
    <property type="entry name" value="Pkinase"/>
    <property type="match status" value="1"/>
</dbReference>
<evidence type="ECO:0000256" key="13">
    <source>
        <dbReference type="ARBA" id="ARBA00022989"/>
    </source>
</evidence>
<keyword evidence="9 20" id="KW-0547">Nucleotide-binding</keyword>
<name>A0A922EE97_CARIL</name>
<evidence type="ECO:0000256" key="4">
    <source>
        <dbReference type="ARBA" id="ARBA00022475"/>
    </source>
</evidence>
<proteinExistence type="inferred from homology"/>
<evidence type="ECO:0000256" key="14">
    <source>
        <dbReference type="ARBA" id="ARBA00023136"/>
    </source>
</evidence>
<dbReference type="AlphaFoldDB" id="A0A922EE97"/>
<evidence type="ECO:0000256" key="6">
    <source>
        <dbReference type="ARBA" id="ARBA00022679"/>
    </source>
</evidence>
<evidence type="ECO:0000313" key="24">
    <source>
        <dbReference type="Proteomes" id="UP000811246"/>
    </source>
</evidence>
<keyword evidence="8" id="KW-0732">Signal</keyword>
<comment type="function">
    <text evidence="18">Promotes hydrogen peroxide H(2)O(2) production and cell death.</text>
</comment>
<comment type="function">
    <text evidence="17">Involved in resistance response to the pathogenic oomycetes Phytophthora infestans and Phytophthora capsici.</text>
</comment>
<dbReference type="GO" id="GO:0030246">
    <property type="term" value="F:carbohydrate binding"/>
    <property type="evidence" value="ECO:0007669"/>
    <property type="project" value="InterPro"/>
</dbReference>
<evidence type="ECO:0000256" key="9">
    <source>
        <dbReference type="ARBA" id="ARBA00022741"/>
    </source>
</evidence>
<evidence type="ECO:0000256" key="21">
    <source>
        <dbReference type="SAM" id="Phobius"/>
    </source>
</evidence>
<dbReference type="CDD" id="cd06899">
    <property type="entry name" value="lectin_legume_LecRK_Arcelin_ConA"/>
    <property type="match status" value="1"/>
</dbReference>
<evidence type="ECO:0000256" key="11">
    <source>
        <dbReference type="ARBA" id="ARBA00022821"/>
    </source>
</evidence>
<keyword evidence="16" id="KW-0325">Glycoprotein</keyword>
<evidence type="ECO:0000256" key="12">
    <source>
        <dbReference type="ARBA" id="ARBA00022840"/>
    </source>
</evidence>
<dbReference type="EMBL" id="CM031832">
    <property type="protein sequence ID" value="KAG6701037.1"/>
    <property type="molecule type" value="Genomic_DNA"/>
</dbReference>
<dbReference type="FunFam" id="2.60.120.200:FF:000103">
    <property type="entry name" value="L-type lectin-domain containing receptor kinase IX.1"/>
    <property type="match status" value="1"/>
</dbReference>
<dbReference type="PROSITE" id="PS00107">
    <property type="entry name" value="PROTEIN_KINASE_ATP"/>
    <property type="match status" value="1"/>
</dbReference>
<keyword evidence="10" id="KW-0418">Kinase</keyword>
<keyword evidence="13 21" id="KW-1133">Transmembrane helix</keyword>
<dbReference type="GO" id="GO:0004674">
    <property type="term" value="F:protein serine/threonine kinase activity"/>
    <property type="evidence" value="ECO:0007669"/>
    <property type="project" value="UniProtKB-KW"/>
</dbReference>
<dbReference type="InterPro" id="IPR017441">
    <property type="entry name" value="Protein_kinase_ATP_BS"/>
</dbReference>
<keyword evidence="12 20" id="KW-0067">ATP-binding</keyword>
<evidence type="ECO:0000256" key="1">
    <source>
        <dbReference type="ARBA" id="ARBA00004251"/>
    </source>
</evidence>
<comment type="subunit">
    <text evidence="19">Interacts with ABCG40.</text>
</comment>
<keyword evidence="5" id="KW-0723">Serine/threonine-protein kinase</keyword>
<dbReference type="InterPro" id="IPR001220">
    <property type="entry name" value="Legume_lectin_dom"/>
</dbReference>
<evidence type="ECO:0000256" key="10">
    <source>
        <dbReference type="ARBA" id="ARBA00022777"/>
    </source>
</evidence>
<evidence type="ECO:0000259" key="22">
    <source>
        <dbReference type="PROSITE" id="PS50011"/>
    </source>
</evidence>
<dbReference type="FunFam" id="1.10.510.10:FF:000240">
    <property type="entry name" value="Lectin-domain containing receptor kinase A4.3"/>
    <property type="match status" value="1"/>
</dbReference>
<dbReference type="PANTHER" id="PTHR27007">
    <property type="match status" value="1"/>
</dbReference>
<dbReference type="PROSITE" id="PS50011">
    <property type="entry name" value="PROTEIN_KINASE_DOM"/>
    <property type="match status" value="1"/>
</dbReference>
<dbReference type="Pfam" id="PF00139">
    <property type="entry name" value="Lectin_legB"/>
    <property type="match status" value="1"/>
</dbReference>
<evidence type="ECO:0000256" key="20">
    <source>
        <dbReference type="PROSITE-ProRule" id="PRU10141"/>
    </source>
</evidence>
<keyword evidence="7 21" id="KW-0812">Transmembrane</keyword>
<comment type="similarity">
    <text evidence="2">In the N-terminal section; belongs to the leguminous lectin family.</text>
</comment>
<evidence type="ECO:0000256" key="8">
    <source>
        <dbReference type="ARBA" id="ARBA00022729"/>
    </source>
</evidence>